<dbReference type="GO" id="GO:0005737">
    <property type="term" value="C:cytoplasm"/>
    <property type="evidence" value="ECO:0007669"/>
    <property type="project" value="UniProtKB-SubCell"/>
</dbReference>
<dbReference type="EMBL" id="CM001402">
    <property type="protein sequence ID" value="EHO41972.1"/>
    <property type="molecule type" value="Genomic_DNA"/>
</dbReference>
<dbReference type="InterPro" id="IPR036565">
    <property type="entry name" value="Mur-like_cat_sf"/>
</dbReference>
<dbReference type="InterPro" id="IPR035911">
    <property type="entry name" value="MurE/MurF_N"/>
</dbReference>
<evidence type="ECO:0000256" key="11">
    <source>
        <dbReference type="RuleBase" id="RU004136"/>
    </source>
</evidence>
<dbReference type="PANTHER" id="PTHR43024">
    <property type="entry name" value="UDP-N-ACETYLMURAMOYL-TRIPEPTIDE--D-ALANYL-D-ALANINE LIGASE"/>
    <property type="match status" value="1"/>
</dbReference>
<sequence length="450" mass="50082">MSELRFSDFKELENVQFVHCENLFAQNPFLRRINTDSRKIGPNDVFWVLIGERYDAHDFVPAVALSGALCAVVQRAVEMPRPFPQVVVPDTLKALQQFAHLNRQRFNGTVIGLTGSNGKTSTKELIAHLLQGKQTVHKTSGNLNNHIGCPLTLLELNNSFDFAVIEMGTNHPGEIELLARITQPDAALITNLGTAHLEFFKTMDAIAREKLSLFDQMAPGKTIFVNADDPHIAGYQRTDLVRITYGLKEKADVRARIISVDPNGNVRFELNEKVKIQLRVPGKHNVQNALAASAVALFYGLSEAEIKDRLQSYTAFDKRMQVLQHGGLRIINDAYNANPESMAVAFQALQQMEKGGGLILVLGDMFELGDQALQMHKDVLHEALQLNPLAILIMGELMTEAAKSLNAEKIKSFNSHRELAKELKNMAASNSLIFLKGSRGMQMEKVLEFI</sequence>
<dbReference type="OrthoDB" id="9801978at2"/>
<evidence type="ECO:0000256" key="5">
    <source>
        <dbReference type="ARBA" id="ARBA00022840"/>
    </source>
</evidence>
<evidence type="ECO:0000259" key="13">
    <source>
        <dbReference type="Pfam" id="PF08245"/>
    </source>
</evidence>
<evidence type="ECO:0000313" key="15">
    <source>
        <dbReference type="EMBL" id="EHO41972.1"/>
    </source>
</evidence>
<dbReference type="EC" id="6.3.2.10" evidence="10 11"/>
<comment type="similarity">
    <text evidence="10">Belongs to the MurCDEF family. MurF subfamily.</text>
</comment>
<dbReference type="SUPFAM" id="SSF53244">
    <property type="entry name" value="MurD-like peptide ligases, peptide-binding domain"/>
    <property type="match status" value="1"/>
</dbReference>
<evidence type="ECO:0000256" key="10">
    <source>
        <dbReference type="HAMAP-Rule" id="MF_02019"/>
    </source>
</evidence>
<dbReference type="GO" id="GO:0051301">
    <property type="term" value="P:cell division"/>
    <property type="evidence" value="ECO:0007669"/>
    <property type="project" value="UniProtKB-KW"/>
</dbReference>
<proteinExistence type="inferred from homology"/>
<dbReference type="Pfam" id="PF08245">
    <property type="entry name" value="Mur_ligase_M"/>
    <property type="match status" value="1"/>
</dbReference>
<keyword evidence="5 10" id="KW-0067">ATP-binding</keyword>
<keyword evidence="2 10" id="KW-0436">Ligase</keyword>
<dbReference type="Gene3D" id="3.90.190.20">
    <property type="entry name" value="Mur ligase, C-terminal domain"/>
    <property type="match status" value="1"/>
</dbReference>
<evidence type="ECO:0000256" key="3">
    <source>
        <dbReference type="ARBA" id="ARBA00022618"/>
    </source>
</evidence>
<comment type="subcellular location">
    <subcellularLocation>
        <location evidence="10 11">Cytoplasm</location>
    </subcellularLocation>
</comment>
<keyword evidence="4 10" id="KW-0547">Nucleotide-binding</keyword>
<dbReference type="HOGENOM" id="CLU_031507_4_0_0"/>
<comment type="pathway">
    <text evidence="10 11">Cell wall biogenesis; peptidoglycan biosynthesis.</text>
</comment>
<dbReference type="UniPathway" id="UPA00219"/>
<dbReference type="InterPro" id="IPR005863">
    <property type="entry name" value="UDP-N-AcMur_synth"/>
</dbReference>
<dbReference type="STRING" id="880073.Cabys_1166"/>
<keyword evidence="9 10" id="KW-0961">Cell wall biogenesis/degradation</keyword>
<dbReference type="AlphaFoldDB" id="H1XY45"/>
<dbReference type="GO" id="GO:0009252">
    <property type="term" value="P:peptidoglycan biosynthetic process"/>
    <property type="evidence" value="ECO:0007669"/>
    <property type="project" value="UniProtKB-UniRule"/>
</dbReference>
<keyword evidence="6 10" id="KW-0133">Cell shape</keyword>
<dbReference type="Gene3D" id="3.40.1390.10">
    <property type="entry name" value="MurE/MurF, N-terminal domain"/>
    <property type="match status" value="1"/>
</dbReference>
<reference evidence="14 17" key="2">
    <citation type="submission" date="2016-11" db="EMBL/GenBank/DDBJ databases">
        <title>Genomic analysis of Caldithrix abyssi and proposal of a novel bacterial phylum Caldithrichaeota.</title>
        <authorList>
            <person name="Kublanov I."/>
            <person name="Sigalova O."/>
            <person name="Gavrilov S."/>
            <person name="Lebedinsky A."/>
            <person name="Ivanova N."/>
            <person name="Daum C."/>
            <person name="Reddy T."/>
            <person name="Klenk H.P."/>
            <person name="Goker M."/>
            <person name="Reva O."/>
            <person name="Miroshnichenko M."/>
            <person name="Kyprides N."/>
            <person name="Woyke T."/>
            <person name="Gelfand M."/>
        </authorList>
    </citation>
    <scope>NUCLEOTIDE SEQUENCE [LARGE SCALE GENOMIC DNA]</scope>
    <source>
        <strain evidence="14 17">LF13</strain>
    </source>
</reference>
<evidence type="ECO:0000256" key="8">
    <source>
        <dbReference type="ARBA" id="ARBA00023306"/>
    </source>
</evidence>
<dbReference type="FunCoup" id="H1XY45">
    <property type="interactions" value="418"/>
</dbReference>
<keyword evidence="3 10" id="KW-0132">Cell division</keyword>
<dbReference type="InterPro" id="IPR051046">
    <property type="entry name" value="MurCDEF_CellWall_CoF430Synth"/>
</dbReference>
<dbReference type="InterPro" id="IPR036615">
    <property type="entry name" value="Mur_ligase_C_dom_sf"/>
</dbReference>
<dbReference type="eggNOG" id="COG0770">
    <property type="taxonomic scope" value="Bacteria"/>
</dbReference>
<dbReference type="Proteomes" id="UP000183868">
    <property type="component" value="Chromosome"/>
</dbReference>
<dbReference type="InterPro" id="IPR004101">
    <property type="entry name" value="Mur_ligase_C"/>
</dbReference>
<dbReference type="GO" id="GO:0008360">
    <property type="term" value="P:regulation of cell shape"/>
    <property type="evidence" value="ECO:0007669"/>
    <property type="project" value="UniProtKB-KW"/>
</dbReference>
<dbReference type="Proteomes" id="UP000004671">
    <property type="component" value="Chromosome"/>
</dbReference>
<evidence type="ECO:0000259" key="12">
    <source>
        <dbReference type="Pfam" id="PF02875"/>
    </source>
</evidence>
<feature type="domain" description="Mur ligase central" evidence="13">
    <location>
        <begin position="114"/>
        <end position="296"/>
    </location>
</feature>
<dbReference type="SUPFAM" id="SSF53623">
    <property type="entry name" value="MurD-like peptide ligases, catalytic domain"/>
    <property type="match status" value="1"/>
</dbReference>
<dbReference type="NCBIfam" id="TIGR01143">
    <property type="entry name" value="murF"/>
    <property type="match status" value="1"/>
</dbReference>
<evidence type="ECO:0000256" key="2">
    <source>
        <dbReference type="ARBA" id="ARBA00022598"/>
    </source>
</evidence>
<name>H1XY45_CALAY</name>
<evidence type="ECO:0000256" key="1">
    <source>
        <dbReference type="ARBA" id="ARBA00022490"/>
    </source>
</evidence>
<dbReference type="GO" id="GO:0071555">
    <property type="term" value="P:cell wall organization"/>
    <property type="evidence" value="ECO:0007669"/>
    <property type="project" value="UniProtKB-KW"/>
</dbReference>
<evidence type="ECO:0000256" key="7">
    <source>
        <dbReference type="ARBA" id="ARBA00022984"/>
    </source>
</evidence>
<keyword evidence="16" id="KW-1185">Reference proteome</keyword>
<comment type="catalytic activity">
    <reaction evidence="10 11">
        <text>D-alanyl-D-alanine + UDP-N-acetyl-alpha-D-muramoyl-L-alanyl-gamma-D-glutamyl-meso-2,6-diaminopimelate + ATP = UDP-N-acetyl-alpha-D-muramoyl-L-alanyl-gamma-D-glutamyl-meso-2,6-diaminopimeloyl-D-alanyl-D-alanine + ADP + phosphate + H(+)</text>
        <dbReference type="Rhea" id="RHEA:28374"/>
        <dbReference type="ChEBI" id="CHEBI:15378"/>
        <dbReference type="ChEBI" id="CHEBI:30616"/>
        <dbReference type="ChEBI" id="CHEBI:43474"/>
        <dbReference type="ChEBI" id="CHEBI:57822"/>
        <dbReference type="ChEBI" id="CHEBI:61386"/>
        <dbReference type="ChEBI" id="CHEBI:83905"/>
        <dbReference type="ChEBI" id="CHEBI:456216"/>
        <dbReference type="EC" id="6.3.2.10"/>
    </reaction>
</comment>
<dbReference type="SUPFAM" id="SSF63418">
    <property type="entry name" value="MurE/MurF N-terminal domain"/>
    <property type="match status" value="1"/>
</dbReference>
<protein>
    <recommendedName>
        <fullName evidence="10 11">UDP-N-acetylmuramoyl-tripeptide--D-alanyl-D-alanine ligase</fullName>
        <ecNumber evidence="10 11">6.3.2.10</ecNumber>
    </recommendedName>
    <alternativeName>
        <fullName evidence="10">D-alanyl-D-alanine-adding enzyme</fullName>
    </alternativeName>
</protein>
<dbReference type="PaxDb" id="880073-Calab_2362"/>
<evidence type="ECO:0000313" key="14">
    <source>
        <dbReference type="EMBL" id="APF17915.1"/>
    </source>
</evidence>
<dbReference type="HAMAP" id="MF_02019">
    <property type="entry name" value="MurF"/>
    <property type="match status" value="1"/>
</dbReference>
<reference evidence="15 16" key="1">
    <citation type="submission" date="2011-09" db="EMBL/GenBank/DDBJ databases">
        <title>The permanent draft genome of Caldithrix abyssi DSM 13497.</title>
        <authorList>
            <consortium name="US DOE Joint Genome Institute (JGI-PGF)"/>
            <person name="Lucas S."/>
            <person name="Han J."/>
            <person name="Lapidus A."/>
            <person name="Bruce D."/>
            <person name="Goodwin L."/>
            <person name="Pitluck S."/>
            <person name="Peters L."/>
            <person name="Kyrpides N."/>
            <person name="Mavromatis K."/>
            <person name="Ivanova N."/>
            <person name="Mikhailova N."/>
            <person name="Chertkov O."/>
            <person name="Detter J.C."/>
            <person name="Tapia R."/>
            <person name="Han C."/>
            <person name="Land M."/>
            <person name="Hauser L."/>
            <person name="Markowitz V."/>
            <person name="Cheng J.-F."/>
            <person name="Hugenholtz P."/>
            <person name="Woyke T."/>
            <person name="Wu D."/>
            <person name="Spring S."/>
            <person name="Brambilla E."/>
            <person name="Klenk H.-P."/>
            <person name="Eisen J.A."/>
        </authorList>
    </citation>
    <scope>NUCLEOTIDE SEQUENCE [LARGE SCALE GENOMIC DNA]</scope>
    <source>
        <strain evidence="15 16">DSM 13497</strain>
    </source>
</reference>
<dbReference type="GO" id="GO:0047480">
    <property type="term" value="F:UDP-N-acetylmuramoyl-tripeptide-D-alanyl-D-alanine ligase activity"/>
    <property type="evidence" value="ECO:0007669"/>
    <property type="project" value="UniProtKB-UniRule"/>
</dbReference>
<dbReference type="KEGG" id="caby:Cabys_1166"/>
<accession>H1XY45</accession>
<dbReference type="InterPro" id="IPR013221">
    <property type="entry name" value="Mur_ligase_cen"/>
</dbReference>
<evidence type="ECO:0000313" key="16">
    <source>
        <dbReference type="Proteomes" id="UP000004671"/>
    </source>
</evidence>
<keyword evidence="7 10" id="KW-0573">Peptidoglycan synthesis</keyword>
<feature type="binding site" evidence="10">
    <location>
        <begin position="115"/>
        <end position="121"/>
    </location>
    <ligand>
        <name>ATP</name>
        <dbReference type="ChEBI" id="CHEBI:30616"/>
    </ligand>
</feature>
<dbReference type="Pfam" id="PF02875">
    <property type="entry name" value="Mur_ligase_C"/>
    <property type="match status" value="1"/>
</dbReference>
<dbReference type="EMBL" id="CP018099">
    <property type="protein sequence ID" value="APF17915.1"/>
    <property type="molecule type" value="Genomic_DNA"/>
</dbReference>
<dbReference type="GO" id="GO:0005524">
    <property type="term" value="F:ATP binding"/>
    <property type="evidence" value="ECO:0007669"/>
    <property type="project" value="UniProtKB-UniRule"/>
</dbReference>
<dbReference type="RefSeq" id="WP_006929166.1">
    <property type="nucleotide sequence ID" value="NZ_CM001402.1"/>
</dbReference>
<dbReference type="PANTHER" id="PTHR43024:SF1">
    <property type="entry name" value="UDP-N-ACETYLMURAMOYL-TRIPEPTIDE--D-ALANYL-D-ALANINE LIGASE"/>
    <property type="match status" value="1"/>
</dbReference>
<evidence type="ECO:0000256" key="6">
    <source>
        <dbReference type="ARBA" id="ARBA00022960"/>
    </source>
</evidence>
<feature type="domain" description="Mur ligase C-terminal" evidence="12">
    <location>
        <begin position="319"/>
        <end position="439"/>
    </location>
</feature>
<gene>
    <name evidence="10" type="primary">murF</name>
    <name evidence="14" type="ORF">Cabys_1166</name>
    <name evidence="15" type="ORF">Calab_2362</name>
</gene>
<organism evidence="15 16">
    <name type="scientific">Caldithrix abyssi DSM 13497</name>
    <dbReference type="NCBI Taxonomy" id="880073"/>
    <lineage>
        <taxon>Bacteria</taxon>
        <taxon>Pseudomonadati</taxon>
        <taxon>Calditrichota</taxon>
        <taxon>Calditrichia</taxon>
        <taxon>Calditrichales</taxon>
        <taxon>Calditrichaceae</taxon>
        <taxon>Caldithrix</taxon>
    </lineage>
</organism>
<keyword evidence="8 10" id="KW-0131">Cell cycle</keyword>
<comment type="function">
    <text evidence="10 11">Involved in cell wall formation. Catalyzes the final step in the synthesis of UDP-N-acetylmuramoyl-pentapeptide, the precursor of murein.</text>
</comment>
<evidence type="ECO:0000256" key="9">
    <source>
        <dbReference type="ARBA" id="ARBA00023316"/>
    </source>
</evidence>
<keyword evidence="1 10" id="KW-0963">Cytoplasm</keyword>
<evidence type="ECO:0000256" key="4">
    <source>
        <dbReference type="ARBA" id="ARBA00022741"/>
    </source>
</evidence>
<dbReference type="Gene3D" id="3.40.1190.10">
    <property type="entry name" value="Mur-like, catalytic domain"/>
    <property type="match status" value="1"/>
</dbReference>
<evidence type="ECO:0000313" key="17">
    <source>
        <dbReference type="Proteomes" id="UP000183868"/>
    </source>
</evidence>